<accession>A0A8C5Q9D6</accession>
<dbReference type="Gene3D" id="3.60.21.10">
    <property type="match status" value="2"/>
</dbReference>
<dbReference type="GeneTree" id="ENSGT00390000007681"/>
<evidence type="ECO:0000313" key="14">
    <source>
        <dbReference type="Proteomes" id="UP000694569"/>
    </source>
</evidence>
<keyword evidence="7" id="KW-0378">Hydrolase</keyword>
<dbReference type="OrthoDB" id="630188at2759"/>
<evidence type="ECO:0000256" key="7">
    <source>
        <dbReference type="ARBA" id="ARBA00022801"/>
    </source>
</evidence>
<evidence type="ECO:0000256" key="8">
    <source>
        <dbReference type="ARBA" id="ARBA00023211"/>
    </source>
</evidence>
<dbReference type="FunFam" id="3.60.21.10:FF:000023">
    <property type="entry name" value="Metallophosphoesterase mpped2"/>
    <property type="match status" value="1"/>
</dbReference>
<dbReference type="GO" id="GO:0046872">
    <property type="term" value="F:metal ion binding"/>
    <property type="evidence" value="ECO:0007669"/>
    <property type="project" value="UniProtKB-KW"/>
</dbReference>
<evidence type="ECO:0000256" key="3">
    <source>
        <dbReference type="ARBA" id="ARBA00007993"/>
    </source>
</evidence>
<proteinExistence type="inferred from homology"/>
<evidence type="ECO:0000313" key="13">
    <source>
        <dbReference type="Ensembl" id="ENSLLEP00000034983.1"/>
    </source>
</evidence>
<dbReference type="PIRSF" id="PIRSF035808">
    <property type="entry name" value="Pdiesterase_Brain_239"/>
    <property type="match status" value="1"/>
</dbReference>
<sequence>MAHGIPSQGKVTVTVDEYSSNPTQAFTHYNINQSRFQPPHVHMVDPIPYDTQKPAGHTRFVCVSDTHSRTDGIQMPYGDILLHTGDFTELGLPSEVKKFNDWLALLIGQENSSGFTAGGDEMKQPYGFGTLPYEYKIVIAGNHELTFDKEFMADLVKQDYYRFPSVSKLKPEDFDNVQSLLTNSIYLQDSEITVKGFRIYGAPWTPWFNGWGFNLPRGQSLLDKWNLIPEGIDILMTHGPPLGFRDWVPKELQRVGCVELLNTVQRRVRPKLHVFGGIHEGYGIMTDGYTTYVNASTCTVSFQPTNPPIIFDLPNPQVS</sequence>
<evidence type="ECO:0000256" key="11">
    <source>
        <dbReference type="ARBA" id="ARBA00082215"/>
    </source>
</evidence>
<evidence type="ECO:0000256" key="1">
    <source>
        <dbReference type="ARBA" id="ARBA00001936"/>
    </source>
</evidence>
<reference evidence="13" key="1">
    <citation type="submission" date="2025-08" db="UniProtKB">
        <authorList>
            <consortium name="Ensembl"/>
        </authorList>
    </citation>
    <scope>IDENTIFICATION</scope>
</reference>
<dbReference type="GO" id="GO:0016787">
    <property type="term" value="F:hydrolase activity"/>
    <property type="evidence" value="ECO:0007669"/>
    <property type="project" value="UniProtKB-KW"/>
</dbReference>
<keyword evidence="8" id="KW-0464">Manganese</keyword>
<comment type="cofactor">
    <cofactor evidence="1">
        <name>Mn(2+)</name>
        <dbReference type="ChEBI" id="CHEBI:29035"/>
    </cofactor>
</comment>
<dbReference type="PANTHER" id="PTHR12905">
    <property type="entry name" value="METALLOPHOSPHOESTERASE"/>
    <property type="match status" value="1"/>
</dbReference>
<evidence type="ECO:0000256" key="5">
    <source>
        <dbReference type="ARBA" id="ARBA00022723"/>
    </source>
</evidence>
<dbReference type="PANTHER" id="PTHR12905:SF13">
    <property type="entry name" value="METALLOPHOSPHOESTERASE MPPED2"/>
    <property type="match status" value="1"/>
</dbReference>
<evidence type="ECO:0000256" key="2">
    <source>
        <dbReference type="ARBA" id="ARBA00001941"/>
    </source>
</evidence>
<dbReference type="Proteomes" id="UP000694569">
    <property type="component" value="Unplaced"/>
</dbReference>
<dbReference type="CDD" id="cd07379">
    <property type="entry name" value="MPP_239FB"/>
    <property type="match status" value="1"/>
</dbReference>
<dbReference type="InterPro" id="IPR051693">
    <property type="entry name" value="UPF0046_metallophosphoest"/>
</dbReference>
<evidence type="ECO:0000256" key="10">
    <source>
        <dbReference type="ARBA" id="ARBA00072378"/>
    </source>
</evidence>
<dbReference type="Pfam" id="PF00149">
    <property type="entry name" value="Metallophos"/>
    <property type="match status" value="1"/>
</dbReference>
<comment type="cofactor">
    <cofactor evidence="2">
        <name>Co(2+)</name>
        <dbReference type="ChEBI" id="CHEBI:48828"/>
    </cofactor>
</comment>
<evidence type="ECO:0000256" key="6">
    <source>
        <dbReference type="ARBA" id="ARBA00022741"/>
    </source>
</evidence>
<keyword evidence="6" id="KW-0547">Nucleotide-binding</keyword>
<comment type="similarity">
    <text evidence="3">Belongs to the UPF0046 family.</text>
</comment>
<organism evidence="13 14">
    <name type="scientific">Leptobrachium leishanense</name>
    <name type="common">Leishan spiny toad</name>
    <dbReference type="NCBI Taxonomy" id="445787"/>
    <lineage>
        <taxon>Eukaryota</taxon>
        <taxon>Metazoa</taxon>
        <taxon>Chordata</taxon>
        <taxon>Craniata</taxon>
        <taxon>Vertebrata</taxon>
        <taxon>Euteleostomi</taxon>
        <taxon>Amphibia</taxon>
        <taxon>Batrachia</taxon>
        <taxon>Anura</taxon>
        <taxon>Pelobatoidea</taxon>
        <taxon>Megophryidae</taxon>
        <taxon>Leptobrachium</taxon>
    </lineage>
</organism>
<evidence type="ECO:0000256" key="9">
    <source>
        <dbReference type="ARBA" id="ARBA00057840"/>
    </source>
</evidence>
<keyword evidence="14" id="KW-1185">Reference proteome</keyword>
<comment type="subunit">
    <text evidence="4">Homodimer.</text>
</comment>
<evidence type="ECO:0000256" key="4">
    <source>
        <dbReference type="ARBA" id="ARBA00011738"/>
    </source>
</evidence>
<dbReference type="Ensembl" id="ENSLLET00000036312.1">
    <property type="protein sequence ID" value="ENSLLEP00000034983.1"/>
    <property type="gene ID" value="ENSLLEG00000022136.1"/>
</dbReference>
<dbReference type="SUPFAM" id="SSF56300">
    <property type="entry name" value="Metallo-dependent phosphatases"/>
    <property type="match status" value="1"/>
</dbReference>
<dbReference type="InterPro" id="IPR029052">
    <property type="entry name" value="Metallo-depent_PP-like"/>
</dbReference>
<reference evidence="13" key="2">
    <citation type="submission" date="2025-09" db="UniProtKB">
        <authorList>
            <consortium name="Ensembl"/>
        </authorList>
    </citation>
    <scope>IDENTIFICATION</scope>
</reference>
<protein>
    <recommendedName>
        <fullName evidence="10">Metallophosphoesterase MPPED2</fullName>
    </recommendedName>
    <alternativeName>
        <fullName evidence="11">Metallophosphoesterase domain-containing protein 2</fullName>
    </alternativeName>
</protein>
<feature type="domain" description="Calcineurin-like phosphoesterase" evidence="12">
    <location>
        <begin position="59"/>
        <end position="280"/>
    </location>
</feature>
<keyword evidence="5" id="KW-0479">Metal-binding</keyword>
<evidence type="ECO:0000259" key="12">
    <source>
        <dbReference type="Pfam" id="PF00149"/>
    </source>
</evidence>
<comment type="function">
    <text evidence="9">Displays low metallophosphoesterase activity (in vitro). May play a role in the development of the nervous system.</text>
</comment>
<name>A0A8C5Q9D6_9ANUR</name>
<dbReference type="AlphaFoldDB" id="A0A8C5Q9D6"/>
<dbReference type="InterPro" id="IPR004843">
    <property type="entry name" value="Calcineurin-like_PHP"/>
</dbReference>
<dbReference type="GO" id="GO:0000166">
    <property type="term" value="F:nucleotide binding"/>
    <property type="evidence" value="ECO:0007669"/>
    <property type="project" value="UniProtKB-KW"/>
</dbReference>
<dbReference type="InterPro" id="IPR024201">
    <property type="entry name" value="Calcineurin-like_Pesterase"/>
</dbReference>